<dbReference type="HOGENOM" id="CLU_343124_0_0_7"/>
<dbReference type="eggNOG" id="COG1541">
    <property type="taxonomic scope" value="Bacteria"/>
</dbReference>
<dbReference type="InterPro" id="IPR053158">
    <property type="entry name" value="CapK_Type1_Caps_Biosynth"/>
</dbReference>
<evidence type="ECO:0000259" key="1">
    <source>
        <dbReference type="Pfam" id="PF00534"/>
    </source>
</evidence>
<dbReference type="RefSeq" id="WP_016360667.1">
    <property type="nucleotide sequence ID" value="NZ_KE150238.1"/>
</dbReference>
<keyword evidence="3" id="KW-1185">Reference proteome</keyword>
<dbReference type="Proteomes" id="UP000006034">
    <property type="component" value="Unassembled WGS sequence"/>
</dbReference>
<dbReference type="eggNOG" id="COG0438">
    <property type="taxonomic scope" value="Bacteria"/>
</dbReference>
<sequence length="825" mass="93723">MNFRQLVSMVCFPVAERVLHRQILQKIHALLAYYDQPAALRRQQAWEKLCAMVVFAGEYVPYYRELFAKIHFKPIWLKNSPVAYNELPFLDKSIVQEQGKRLYAEGRSPLFYRITGASTGTATTIAYDRDGLDWTSASNILVLGWAGCPLSSSHVHLSTEFNNRTLRERVTEYCKCIVINKTNIFTTTLDAEQMQHFYEEIQKAHPRLIQGHPSTLYALACYLEKSGFKETPLFPVFESTGEKLEPQKRKKIETVLGCQIFDRYGCAEFGVVAHPRNSDDPRLALLEHQVWAENYPISGGLSELVFTGLTNQGMPLLRYRSGDLGNVVTTEEGTFLSALEGRVHDVISLNGKTYPSHYFHDVLTRVGGLSDFQIILNRDNTLQELLVVMNTTDDEDAVRKKVYSLTGVSFPIRFCHDIAEFDRVGWRNKFHYMVHREKIESSQNKRTVSEGRPHICIVCHSMAINGANNHVLELVRLFHIHCDFSILAVSEGPMRSFLQPYVHSVEIYDPESTYDFTGYSMVMGNTLMTTHILPEVLYQRVPVCVVVHESWHPEYLQQHINTFEFGGHVTEACIRQSLNGADQVIFPAHFQADLYKPLLPRAVCIREIGCTRPFDDISAYMQKVSPAEARRKLGLSDTAVVFLQLGTVTHRKNQLGTVRAFLRFVEQHSDIEAILLLVGARRSRGNESAYVDNLLHFINSSPIKAEIHVVDVVPNPYPYLRAADGMVHPSYNEVLPLVLLEAGAFGIPVIGANQDGLPEIVTDGKSGFLLPPDDIQGIADGMARLAQDTELRKRMGKYLRDTVLKTHSIKQFERQYEEVFRHKKD</sequence>
<dbReference type="SUPFAM" id="SSF56801">
    <property type="entry name" value="Acetyl-CoA synthetase-like"/>
    <property type="match status" value="1"/>
</dbReference>
<dbReference type="SUPFAM" id="SSF53756">
    <property type="entry name" value="UDP-Glycosyltransferase/glycogen phosphorylase"/>
    <property type="match status" value="1"/>
</dbReference>
<dbReference type="InterPro" id="IPR001296">
    <property type="entry name" value="Glyco_trans_1"/>
</dbReference>
<dbReference type="EMBL" id="ADCP02000001">
    <property type="protein sequence ID" value="EFV43785.2"/>
    <property type="molecule type" value="Genomic_DNA"/>
</dbReference>
<evidence type="ECO:0000313" key="2">
    <source>
        <dbReference type="EMBL" id="EFV43785.2"/>
    </source>
</evidence>
<accession>E5Y875</accession>
<dbReference type="Pfam" id="PF00534">
    <property type="entry name" value="Glycos_transf_1"/>
    <property type="match status" value="1"/>
</dbReference>
<dbReference type="AlphaFoldDB" id="E5Y875"/>
<gene>
    <name evidence="2" type="ORF">HMPREF0179_02391</name>
</gene>
<dbReference type="GeneID" id="78087745"/>
<reference evidence="2 3" key="2">
    <citation type="submission" date="2013-04" db="EMBL/GenBank/DDBJ databases">
        <title>The Genome Sequence of Bilophila wadsworthia 3_1_6.</title>
        <authorList>
            <consortium name="The Broad Institute Genomics Platform"/>
            <person name="Earl A."/>
            <person name="Ward D."/>
            <person name="Feldgarden M."/>
            <person name="Gevers D."/>
            <person name="Sibley C."/>
            <person name="Strauss J."/>
            <person name="Allen-Vercoe E."/>
            <person name="Walker B."/>
            <person name="Young S."/>
            <person name="Zeng Q."/>
            <person name="Gargeya S."/>
            <person name="Fitzgerald M."/>
            <person name="Haas B."/>
            <person name="Abouelleil A."/>
            <person name="Allen A.W."/>
            <person name="Alvarado L."/>
            <person name="Arachchi H.M."/>
            <person name="Berlin A.M."/>
            <person name="Chapman S.B."/>
            <person name="Gainer-Dewar J."/>
            <person name="Goldberg J."/>
            <person name="Griggs A."/>
            <person name="Gujja S."/>
            <person name="Hansen M."/>
            <person name="Howarth C."/>
            <person name="Imamovic A."/>
            <person name="Ireland A."/>
            <person name="Larimer J."/>
            <person name="McCowan C."/>
            <person name="Murphy C."/>
            <person name="Pearson M."/>
            <person name="Poon T.W."/>
            <person name="Priest M."/>
            <person name="Roberts A."/>
            <person name="Saif S."/>
            <person name="Shea T."/>
            <person name="Sisk P."/>
            <person name="Sykes S."/>
            <person name="Wortman J."/>
            <person name="Nusbaum C."/>
            <person name="Birren B."/>
        </authorList>
    </citation>
    <scope>NUCLEOTIDE SEQUENCE [LARGE SCALE GENOMIC DNA]</scope>
    <source>
        <strain evidence="2 3">3_1_6</strain>
    </source>
</reference>
<evidence type="ECO:0000313" key="3">
    <source>
        <dbReference type="Proteomes" id="UP000006034"/>
    </source>
</evidence>
<dbReference type="GO" id="GO:0016757">
    <property type="term" value="F:glycosyltransferase activity"/>
    <property type="evidence" value="ECO:0007669"/>
    <property type="project" value="InterPro"/>
</dbReference>
<dbReference type="PANTHER" id="PTHR36932">
    <property type="entry name" value="CAPSULAR POLYSACCHARIDE BIOSYNTHESIS PROTEIN"/>
    <property type="match status" value="1"/>
</dbReference>
<name>E5Y875_BILW3</name>
<comment type="caution">
    <text evidence="2">The sequence shown here is derived from an EMBL/GenBank/DDBJ whole genome shotgun (WGS) entry which is preliminary data.</text>
</comment>
<reference evidence="2 3" key="1">
    <citation type="submission" date="2010-10" db="EMBL/GenBank/DDBJ databases">
        <authorList>
            <consortium name="The Broad Institute Genome Sequencing Platform"/>
            <person name="Ward D."/>
            <person name="Earl A."/>
            <person name="Feldgarden M."/>
            <person name="Young S.K."/>
            <person name="Gargeya S."/>
            <person name="Zeng Q."/>
            <person name="Alvarado L."/>
            <person name="Berlin A."/>
            <person name="Bochicchio J."/>
            <person name="Chapman S.B."/>
            <person name="Chen Z."/>
            <person name="Freedman E."/>
            <person name="Gellesch M."/>
            <person name="Goldberg J."/>
            <person name="Griggs A."/>
            <person name="Gujja S."/>
            <person name="Heilman E."/>
            <person name="Heiman D."/>
            <person name="Howarth C."/>
            <person name="Mehta T."/>
            <person name="Neiman D."/>
            <person name="Pearson M."/>
            <person name="Roberts A."/>
            <person name="Saif S."/>
            <person name="Shea T."/>
            <person name="Shenoy N."/>
            <person name="Sisk P."/>
            <person name="Stolte C."/>
            <person name="Sykes S."/>
            <person name="White J."/>
            <person name="Yandava C."/>
            <person name="Allen-Vercoe E."/>
            <person name="Sibley C."/>
            <person name="Ambrose C.E."/>
            <person name="Strauss J."/>
            <person name="Daigneault M."/>
            <person name="Haas B."/>
            <person name="Nusbaum C."/>
            <person name="Birren B."/>
        </authorList>
    </citation>
    <scope>NUCLEOTIDE SEQUENCE [LARGE SCALE GENOMIC DNA]</scope>
    <source>
        <strain evidence="2 3">3_1_6</strain>
    </source>
</reference>
<dbReference type="InterPro" id="IPR042099">
    <property type="entry name" value="ANL_N_sf"/>
</dbReference>
<proteinExistence type="predicted"/>
<dbReference type="OrthoDB" id="5484550at2"/>
<protein>
    <recommendedName>
        <fullName evidence="1">Glycosyl transferase family 1 domain-containing protein</fullName>
    </recommendedName>
</protein>
<dbReference type="CDD" id="cd03801">
    <property type="entry name" value="GT4_PimA-like"/>
    <property type="match status" value="1"/>
</dbReference>
<dbReference type="STRING" id="563192.HMPREF0179_02391"/>
<organism evidence="2 3">
    <name type="scientific">Bilophila wadsworthia (strain 3_1_6)</name>
    <dbReference type="NCBI Taxonomy" id="563192"/>
    <lineage>
        <taxon>Bacteria</taxon>
        <taxon>Pseudomonadati</taxon>
        <taxon>Thermodesulfobacteriota</taxon>
        <taxon>Desulfovibrionia</taxon>
        <taxon>Desulfovibrionales</taxon>
        <taxon>Desulfovibrionaceae</taxon>
        <taxon>Bilophila</taxon>
    </lineage>
</organism>
<dbReference type="Gene3D" id="3.40.50.2000">
    <property type="entry name" value="Glycogen Phosphorylase B"/>
    <property type="match status" value="2"/>
</dbReference>
<feature type="domain" description="Glycosyl transferase family 1" evidence="1">
    <location>
        <begin position="628"/>
        <end position="800"/>
    </location>
</feature>
<dbReference type="PANTHER" id="PTHR36932:SF1">
    <property type="entry name" value="CAPSULAR POLYSACCHARIDE BIOSYNTHESIS PROTEIN"/>
    <property type="match status" value="1"/>
</dbReference>
<dbReference type="Gene3D" id="3.40.50.12780">
    <property type="entry name" value="N-terminal domain of ligase-like"/>
    <property type="match status" value="1"/>
</dbReference>